<dbReference type="RefSeq" id="XP_016512292.1">
    <property type="nucleotide sequence ID" value="XM_016656806.2"/>
</dbReference>
<gene>
    <name evidence="3" type="primary">LOC107829331</name>
</gene>
<dbReference type="Proteomes" id="UP000790787">
    <property type="component" value="Chromosome 22"/>
</dbReference>
<protein>
    <submittedName>
        <fullName evidence="3">Uncharacterized protein At4g13200, chloroplastic</fullName>
    </submittedName>
</protein>
<name>A0A1S4DFQ4_TOBAC</name>
<dbReference type="GO" id="GO:0009535">
    <property type="term" value="C:chloroplast thylakoid membrane"/>
    <property type="evidence" value="ECO:0000318"/>
    <property type="project" value="GO_Central"/>
</dbReference>
<proteinExistence type="predicted"/>
<evidence type="ECO:0000256" key="1">
    <source>
        <dbReference type="SAM" id="MobiDB-lite"/>
    </source>
</evidence>
<feature type="region of interest" description="Disordered" evidence="1">
    <location>
        <begin position="130"/>
        <end position="193"/>
    </location>
</feature>
<dbReference type="STRING" id="4097.A0A1S4DFQ4"/>
<organism evidence="2 3">
    <name type="scientific">Nicotiana tabacum</name>
    <name type="common">Common tobacco</name>
    <dbReference type="NCBI Taxonomy" id="4097"/>
    <lineage>
        <taxon>Eukaryota</taxon>
        <taxon>Viridiplantae</taxon>
        <taxon>Streptophyta</taxon>
        <taxon>Embryophyta</taxon>
        <taxon>Tracheophyta</taxon>
        <taxon>Spermatophyta</taxon>
        <taxon>Magnoliopsida</taxon>
        <taxon>eudicotyledons</taxon>
        <taxon>Gunneridae</taxon>
        <taxon>Pentapetalae</taxon>
        <taxon>asterids</taxon>
        <taxon>lamiids</taxon>
        <taxon>Solanales</taxon>
        <taxon>Solanaceae</taxon>
        <taxon>Nicotianoideae</taxon>
        <taxon>Nicotianeae</taxon>
        <taxon>Nicotiana</taxon>
    </lineage>
</organism>
<dbReference type="PaxDb" id="4097-A0A1S4DFQ4"/>
<dbReference type="Pfam" id="PF20711">
    <property type="entry name" value="DUF6825"/>
    <property type="match status" value="1"/>
</dbReference>
<dbReference type="PANTHER" id="PTHR35745">
    <property type="entry name" value="BNACNNG14650D PROTEIN"/>
    <property type="match status" value="1"/>
</dbReference>
<feature type="region of interest" description="Disordered" evidence="1">
    <location>
        <begin position="1"/>
        <end position="23"/>
    </location>
</feature>
<dbReference type="RefSeq" id="XP_016512292.1">
    <property type="nucleotide sequence ID" value="XM_016656806.1"/>
</dbReference>
<feature type="compositionally biased region" description="Basic and acidic residues" evidence="1">
    <location>
        <begin position="176"/>
        <end position="186"/>
    </location>
</feature>
<dbReference type="GO" id="GO:0010027">
    <property type="term" value="P:thylakoid membrane organization"/>
    <property type="evidence" value="ECO:0007669"/>
    <property type="project" value="InterPro"/>
</dbReference>
<dbReference type="AlphaFoldDB" id="A0A1S4DFQ4"/>
<accession>A0A1S4DFQ4</accession>
<dbReference type="InterPro" id="IPR040003">
    <property type="entry name" value="PG18-like"/>
</dbReference>
<dbReference type="PANTHER" id="PTHR35745:SF1">
    <property type="entry name" value="OS04G0513000 PROTEIN"/>
    <property type="match status" value="1"/>
</dbReference>
<feature type="compositionally biased region" description="Low complexity" evidence="1">
    <location>
        <begin position="149"/>
        <end position="164"/>
    </location>
</feature>
<evidence type="ECO:0000313" key="2">
    <source>
        <dbReference type="Proteomes" id="UP000790787"/>
    </source>
</evidence>
<reference evidence="3" key="2">
    <citation type="submission" date="2025-08" db="UniProtKB">
        <authorList>
            <consortium name="RefSeq"/>
        </authorList>
    </citation>
    <scope>IDENTIFICATION</scope>
    <source>
        <tissue evidence="3">Leaf</tissue>
    </source>
</reference>
<evidence type="ECO:0000313" key="3">
    <source>
        <dbReference type="RefSeq" id="XP_016512292.1"/>
    </source>
</evidence>
<dbReference type="OrthoDB" id="532061at2759"/>
<keyword evidence="2" id="KW-1185">Reference proteome</keyword>
<dbReference type="KEGG" id="nta:107829331"/>
<dbReference type="GeneID" id="107829331"/>
<reference evidence="2" key="1">
    <citation type="journal article" date="2014" name="Nat. Commun.">
        <title>The tobacco genome sequence and its comparison with those of tomato and potato.</title>
        <authorList>
            <person name="Sierro N."/>
            <person name="Battey J.N."/>
            <person name="Ouadi S."/>
            <person name="Bakaher N."/>
            <person name="Bovet L."/>
            <person name="Willig A."/>
            <person name="Goepfert S."/>
            <person name="Peitsch M.C."/>
            <person name="Ivanov N.V."/>
        </authorList>
    </citation>
    <scope>NUCLEOTIDE SEQUENCE [LARGE SCALE GENOMIC DNA]</scope>
</reference>
<sequence>MSGLVTASSSSSLLYSPPTQSKPPRLLRWNSSALLFPTTHPFSKLTTSAKAHSFTCNCSSTPGGPAPGENESKNILDAFFLGKALAEAVTERIESIVGEFLSTVGRLQAEQQKQVQDFQEEVLERAKQAKEKAARETMDTQGLIPNSFAADTSTAGTGVTSATSPQTSINSQPAKIDSEGGSKDSKLGLSNGD</sequence>